<dbReference type="InterPro" id="IPR004875">
    <property type="entry name" value="DDE_SF_endonuclease_dom"/>
</dbReference>
<evidence type="ECO:0000313" key="3">
    <source>
        <dbReference type="Proteomes" id="UP000292052"/>
    </source>
</evidence>
<dbReference type="GO" id="GO:0003676">
    <property type="term" value="F:nucleic acid binding"/>
    <property type="evidence" value="ECO:0007669"/>
    <property type="project" value="InterPro"/>
</dbReference>
<organism evidence="2 3">
    <name type="scientific">Asbolus verrucosus</name>
    <name type="common">Desert ironclad beetle</name>
    <dbReference type="NCBI Taxonomy" id="1661398"/>
    <lineage>
        <taxon>Eukaryota</taxon>
        <taxon>Metazoa</taxon>
        <taxon>Ecdysozoa</taxon>
        <taxon>Arthropoda</taxon>
        <taxon>Hexapoda</taxon>
        <taxon>Insecta</taxon>
        <taxon>Pterygota</taxon>
        <taxon>Neoptera</taxon>
        <taxon>Endopterygota</taxon>
        <taxon>Coleoptera</taxon>
        <taxon>Polyphaga</taxon>
        <taxon>Cucujiformia</taxon>
        <taxon>Tenebrionidae</taxon>
        <taxon>Pimeliinae</taxon>
        <taxon>Asbolus</taxon>
    </lineage>
</organism>
<dbReference type="AlphaFoldDB" id="A0A482V6Y4"/>
<dbReference type="Proteomes" id="UP000292052">
    <property type="component" value="Unassembled WGS sequence"/>
</dbReference>
<dbReference type="OrthoDB" id="7489787at2759"/>
<comment type="caution">
    <text evidence="2">The sequence shown here is derived from an EMBL/GenBank/DDBJ whole genome shotgun (WGS) entry which is preliminary data.</text>
</comment>
<keyword evidence="3" id="KW-1185">Reference proteome</keyword>
<feature type="domain" description="DDE-1" evidence="1">
    <location>
        <begin position="32"/>
        <end position="125"/>
    </location>
</feature>
<evidence type="ECO:0000313" key="2">
    <source>
        <dbReference type="EMBL" id="RZB39097.1"/>
    </source>
</evidence>
<proteinExistence type="predicted"/>
<protein>
    <submittedName>
        <fullName evidence="2">DDE 1 domain containing protein</fullName>
    </submittedName>
</protein>
<accession>A0A482V6Y4</accession>
<evidence type="ECO:0000259" key="1">
    <source>
        <dbReference type="Pfam" id="PF03184"/>
    </source>
</evidence>
<dbReference type="EMBL" id="QDEB01131304">
    <property type="protein sequence ID" value="RZB39097.1"/>
    <property type="molecule type" value="Genomic_DNA"/>
</dbReference>
<dbReference type="STRING" id="1661398.A0A482V6Y4"/>
<sequence>MLTKLEFSKILAPKGQKKVNAITIAEMCTNVTICCATNAFRNYIPSMFIFPRKRMTPLLEKKGPQKAIYVHSKNSWISEELFLTWLKYFQSHVKVTQNDPVLLVLDSHRSHTILQILLHFNKVYILAAFLWAEFMA</sequence>
<dbReference type="Pfam" id="PF03184">
    <property type="entry name" value="DDE_1"/>
    <property type="match status" value="1"/>
</dbReference>
<name>A0A482V6Y4_ASBVE</name>
<reference evidence="2 3" key="1">
    <citation type="submission" date="2017-03" db="EMBL/GenBank/DDBJ databases">
        <title>Genome of the blue death feigning beetle - Asbolus verrucosus.</title>
        <authorList>
            <person name="Rider S.D."/>
        </authorList>
    </citation>
    <scope>NUCLEOTIDE SEQUENCE [LARGE SCALE GENOMIC DNA]</scope>
    <source>
        <strain evidence="2">Butters</strain>
        <tissue evidence="2">Head and leg muscle</tissue>
    </source>
</reference>
<gene>
    <name evidence="2" type="ORF">BDFB_014097</name>
</gene>